<dbReference type="Pfam" id="PF02321">
    <property type="entry name" value="OEP"/>
    <property type="match status" value="2"/>
</dbReference>
<keyword evidence="2" id="KW-0472">Membrane</keyword>
<keyword evidence="2" id="KW-1134">Transmembrane beta strand</keyword>
<evidence type="ECO:0000313" key="3">
    <source>
        <dbReference type="EMBL" id="MDQ0321928.1"/>
    </source>
</evidence>
<protein>
    <submittedName>
        <fullName evidence="3">Multidrug efflux system outer membrane protein</fullName>
    </submittedName>
</protein>
<organism evidence="3 4">
    <name type="scientific">Pararhizobium capsulatum DSM 1112</name>
    <dbReference type="NCBI Taxonomy" id="1121113"/>
    <lineage>
        <taxon>Bacteria</taxon>
        <taxon>Pseudomonadati</taxon>
        <taxon>Pseudomonadota</taxon>
        <taxon>Alphaproteobacteria</taxon>
        <taxon>Hyphomicrobiales</taxon>
        <taxon>Rhizobiaceae</taxon>
        <taxon>Rhizobium/Agrobacterium group</taxon>
        <taxon>Pararhizobium</taxon>
    </lineage>
</organism>
<keyword evidence="2" id="KW-0812">Transmembrane</keyword>
<dbReference type="InterPro" id="IPR003423">
    <property type="entry name" value="OMP_efflux"/>
</dbReference>
<keyword evidence="2" id="KW-0449">Lipoprotein</keyword>
<comment type="caution">
    <text evidence="3">The sequence shown here is derived from an EMBL/GenBank/DDBJ whole genome shotgun (WGS) entry which is preliminary data.</text>
</comment>
<evidence type="ECO:0000256" key="2">
    <source>
        <dbReference type="RuleBase" id="RU362097"/>
    </source>
</evidence>
<proteinExistence type="inferred from homology"/>
<gene>
    <name evidence="3" type="ORF">QO002_004066</name>
</gene>
<dbReference type="PROSITE" id="PS51257">
    <property type="entry name" value="PROKAR_LIPOPROTEIN"/>
    <property type="match status" value="1"/>
</dbReference>
<name>A0ABU0BUK2_9HYPH</name>
<accession>A0ABU0BUK2</accession>
<keyword evidence="4" id="KW-1185">Reference proteome</keyword>
<evidence type="ECO:0000256" key="1">
    <source>
        <dbReference type="ARBA" id="ARBA00007613"/>
    </source>
</evidence>
<dbReference type="PANTHER" id="PTHR30203:SF30">
    <property type="entry name" value="OUTER MEMBRANE PROTEIN-RELATED"/>
    <property type="match status" value="1"/>
</dbReference>
<comment type="similarity">
    <text evidence="1 2">Belongs to the outer membrane factor (OMF) (TC 1.B.17) family.</text>
</comment>
<feature type="signal peptide" evidence="2">
    <location>
        <begin position="1"/>
        <end position="21"/>
    </location>
</feature>
<keyword evidence="2" id="KW-0732">Signal</keyword>
<dbReference type="InterPro" id="IPR010131">
    <property type="entry name" value="MdtP/NodT-like"/>
</dbReference>
<evidence type="ECO:0000313" key="4">
    <source>
        <dbReference type="Proteomes" id="UP001230207"/>
    </source>
</evidence>
<keyword evidence="2" id="KW-0564">Palmitate</keyword>
<feature type="chain" id="PRO_5044997702" evidence="2">
    <location>
        <begin position="22"/>
        <end position="475"/>
    </location>
</feature>
<dbReference type="EMBL" id="JAUSVF010000001">
    <property type="protein sequence ID" value="MDQ0321928.1"/>
    <property type="molecule type" value="Genomic_DNA"/>
</dbReference>
<dbReference type="PANTHER" id="PTHR30203">
    <property type="entry name" value="OUTER MEMBRANE CATION EFFLUX PROTEIN"/>
    <property type="match status" value="1"/>
</dbReference>
<dbReference type="Proteomes" id="UP001230207">
    <property type="component" value="Unassembled WGS sequence"/>
</dbReference>
<reference evidence="3 4" key="1">
    <citation type="submission" date="2023-07" db="EMBL/GenBank/DDBJ databases">
        <title>Genomic Encyclopedia of Type Strains, Phase IV (KMG-IV): sequencing the most valuable type-strain genomes for metagenomic binning, comparative biology and taxonomic classification.</title>
        <authorList>
            <person name="Goeker M."/>
        </authorList>
    </citation>
    <scope>NUCLEOTIDE SEQUENCE [LARGE SCALE GENOMIC DNA]</scope>
    <source>
        <strain evidence="3 4">DSM 1112</strain>
    </source>
</reference>
<dbReference type="RefSeq" id="WP_307232932.1">
    <property type="nucleotide sequence ID" value="NZ_JAUSVF010000001.1"/>
</dbReference>
<comment type="subcellular location">
    <subcellularLocation>
        <location evidence="2">Cell membrane</location>
        <topology evidence="2">Lipid-anchor</topology>
    </subcellularLocation>
</comment>
<sequence>MKTIKVLLPLSLLLLSGCTVGPDYQKPDASVPGKFSQGSQASADNVTLSPWWQAFRDAKLNSLITQGMNENLDVQQALERIIEARANVVVAASGGLPQINAGAAATAQGSDGSYLRKSTGRDHNETKTLTAGGDASWLIDLFGQYRRATESAEASLDASYDDVNVARVAYLSDLTTSYIEARYNQEALALQRKNLESRRETLKLTNDIKAAGAASSLDVVQAEGLVNTTLAEIPGYEAGFHQAANHIATLLGLPATSVTSGLIKGASQPWPRYNTKIGVPADLIRNRPDIRRAERLLAAQTAAIGVAEAQLYPSLSLGGTIDATRTISTIVGGVGAWSFGPSLSIPIFSGGRLKANVDIEKSGAQQQYLAWKQTVLNAVEEVENSLIGLQKNYETVAALRKVVDSYEEALNLARESYKGGATSLLDVLDAERNLALSRVSLAASIRNLANNYVALNVAIGGGSSVDTPTKEVASQ</sequence>
<dbReference type="Gene3D" id="1.20.1600.10">
    <property type="entry name" value="Outer membrane efflux proteins (OEP)"/>
    <property type="match status" value="1"/>
</dbReference>
<dbReference type="Gene3D" id="2.20.200.10">
    <property type="entry name" value="Outer membrane efflux proteins (OEP)"/>
    <property type="match status" value="1"/>
</dbReference>
<dbReference type="NCBIfam" id="TIGR01845">
    <property type="entry name" value="outer_NodT"/>
    <property type="match status" value="1"/>
</dbReference>
<dbReference type="SUPFAM" id="SSF56954">
    <property type="entry name" value="Outer membrane efflux proteins (OEP)"/>
    <property type="match status" value="1"/>
</dbReference>